<feature type="compositionally biased region" description="Basic and acidic residues" evidence="1">
    <location>
        <begin position="151"/>
        <end position="160"/>
    </location>
</feature>
<reference evidence="2 3" key="1">
    <citation type="journal article" date="2023" name="Sci. Data">
        <title>Genome assembly of the Korean intertidal mud-creeper Batillaria attramentaria.</title>
        <authorList>
            <person name="Patra A.K."/>
            <person name="Ho P.T."/>
            <person name="Jun S."/>
            <person name="Lee S.J."/>
            <person name="Kim Y."/>
            <person name="Won Y.J."/>
        </authorList>
    </citation>
    <scope>NUCLEOTIDE SEQUENCE [LARGE SCALE GENOMIC DNA]</scope>
    <source>
        <strain evidence="2">Wonlab-2016</strain>
    </source>
</reference>
<dbReference type="EMBL" id="JACVVK020000144">
    <property type="protein sequence ID" value="KAK7488958.1"/>
    <property type="molecule type" value="Genomic_DNA"/>
</dbReference>
<name>A0ABD0KPE6_9CAEN</name>
<feature type="compositionally biased region" description="Basic residues" evidence="1">
    <location>
        <begin position="161"/>
        <end position="173"/>
    </location>
</feature>
<feature type="compositionally biased region" description="Polar residues" evidence="1">
    <location>
        <begin position="26"/>
        <end position="42"/>
    </location>
</feature>
<evidence type="ECO:0000313" key="2">
    <source>
        <dbReference type="EMBL" id="KAK7488958.1"/>
    </source>
</evidence>
<dbReference type="Proteomes" id="UP001519460">
    <property type="component" value="Unassembled WGS sequence"/>
</dbReference>
<evidence type="ECO:0000313" key="3">
    <source>
        <dbReference type="Proteomes" id="UP001519460"/>
    </source>
</evidence>
<proteinExistence type="predicted"/>
<organism evidence="2 3">
    <name type="scientific">Batillaria attramentaria</name>
    <dbReference type="NCBI Taxonomy" id="370345"/>
    <lineage>
        <taxon>Eukaryota</taxon>
        <taxon>Metazoa</taxon>
        <taxon>Spiralia</taxon>
        <taxon>Lophotrochozoa</taxon>
        <taxon>Mollusca</taxon>
        <taxon>Gastropoda</taxon>
        <taxon>Caenogastropoda</taxon>
        <taxon>Sorbeoconcha</taxon>
        <taxon>Cerithioidea</taxon>
        <taxon>Batillariidae</taxon>
        <taxon>Batillaria</taxon>
    </lineage>
</organism>
<accession>A0ABD0KPE6</accession>
<evidence type="ECO:0000256" key="1">
    <source>
        <dbReference type="SAM" id="MobiDB-lite"/>
    </source>
</evidence>
<dbReference type="AlphaFoldDB" id="A0ABD0KPE6"/>
<sequence length="191" mass="21137">MGEPSGRYAEKSFGQPDDSRDGDAADSQTRGAAPKRSSQNPENPLARDALQDNEKIPSATEKHRKTPAKDFRDAQPKKKAKLLSGLLAPRRSQKLEASKVLDERRARESDQHTSPSQAAEGTRDGENSQTAPQGKRTKKKHKFLTNLLSPERAESADSKIPKKKKHLPFRRRSKADQHPGDEKDGIAATIQ</sequence>
<keyword evidence="3" id="KW-1185">Reference proteome</keyword>
<feature type="compositionally biased region" description="Basic and acidic residues" evidence="1">
    <location>
        <begin position="67"/>
        <end position="76"/>
    </location>
</feature>
<feature type="region of interest" description="Disordered" evidence="1">
    <location>
        <begin position="1"/>
        <end position="191"/>
    </location>
</feature>
<feature type="compositionally biased region" description="Basic and acidic residues" evidence="1">
    <location>
        <begin position="93"/>
        <end position="111"/>
    </location>
</feature>
<feature type="compositionally biased region" description="Basic and acidic residues" evidence="1">
    <location>
        <begin position="174"/>
        <end position="185"/>
    </location>
</feature>
<comment type="caution">
    <text evidence="2">The sequence shown here is derived from an EMBL/GenBank/DDBJ whole genome shotgun (WGS) entry which is preliminary data.</text>
</comment>
<protein>
    <submittedName>
        <fullName evidence="2">Uncharacterized protein</fullName>
    </submittedName>
</protein>
<gene>
    <name evidence="2" type="ORF">BaRGS_00019762</name>
</gene>